<feature type="transmembrane region" description="Helical" evidence="5">
    <location>
        <begin position="90"/>
        <end position="114"/>
    </location>
</feature>
<evidence type="ECO:0000256" key="4">
    <source>
        <dbReference type="ARBA" id="ARBA00023136"/>
    </source>
</evidence>
<feature type="transmembrane region" description="Helical" evidence="5">
    <location>
        <begin position="336"/>
        <end position="356"/>
    </location>
</feature>
<dbReference type="InterPro" id="IPR036259">
    <property type="entry name" value="MFS_trans_sf"/>
</dbReference>
<organism evidence="7 8">
    <name type="scientific">Rhizobium setariae</name>
    <dbReference type="NCBI Taxonomy" id="2801340"/>
    <lineage>
        <taxon>Bacteria</taxon>
        <taxon>Pseudomonadati</taxon>
        <taxon>Pseudomonadota</taxon>
        <taxon>Alphaproteobacteria</taxon>
        <taxon>Hyphomicrobiales</taxon>
        <taxon>Rhizobiaceae</taxon>
        <taxon>Rhizobium/Agrobacterium group</taxon>
        <taxon>Rhizobium</taxon>
    </lineage>
</organism>
<dbReference type="PROSITE" id="PS50850">
    <property type="entry name" value="MFS"/>
    <property type="match status" value="1"/>
</dbReference>
<feature type="transmembrane region" description="Helical" evidence="5">
    <location>
        <begin position="306"/>
        <end position="324"/>
    </location>
</feature>
<dbReference type="AlphaFoldDB" id="A0A937CQI4"/>
<dbReference type="PANTHER" id="PTHR23501">
    <property type="entry name" value="MAJOR FACILITATOR SUPERFAMILY"/>
    <property type="match status" value="1"/>
</dbReference>
<dbReference type="GO" id="GO:0022857">
    <property type="term" value="F:transmembrane transporter activity"/>
    <property type="evidence" value="ECO:0007669"/>
    <property type="project" value="InterPro"/>
</dbReference>
<keyword evidence="4 5" id="KW-0472">Membrane</keyword>
<evidence type="ECO:0000259" key="6">
    <source>
        <dbReference type="PROSITE" id="PS50850"/>
    </source>
</evidence>
<comment type="subcellular location">
    <subcellularLocation>
        <location evidence="1">Membrane</location>
        <topology evidence="1">Multi-pass membrane protein</topology>
    </subcellularLocation>
</comment>
<gene>
    <name evidence="7" type="ORF">JJB09_13565</name>
</gene>
<dbReference type="InterPro" id="IPR011701">
    <property type="entry name" value="MFS"/>
</dbReference>
<feature type="transmembrane region" description="Helical" evidence="5">
    <location>
        <begin position="446"/>
        <end position="467"/>
    </location>
</feature>
<feature type="domain" description="Major facilitator superfamily (MFS) profile" evidence="6">
    <location>
        <begin position="23"/>
        <end position="468"/>
    </location>
</feature>
<comment type="caution">
    <text evidence="7">The sequence shown here is derived from an EMBL/GenBank/DDBJ whole genome shotgun (WGS) entry which is preliminary data.</text>
</comment>
<evidence type="ECO:0000256" key="3">
    <source>
        <dbReference type="ARBA" id="ARBA00022989"/>
    </source>
</evidence>
<keyword evidence="2 5" id="KW-0812">Transmembrane</keyword>
<evidence type="ECO:0000313" key="7">
    <source>
        <dbReference type="EMBL" id="MBL0373057.1"/>
    </source>
</evidence>
<dbReference type="EMBL" id="JAEQNC010000006">
    <property type="protein sequence ID" value="MBL0373057.1"/>
    <property type="molecule type" value="Genomic_DNA"/>
</dbReference>
<keyword evidence="3 5" id="KW-1133">Transmembrane helix</keyword>
<name>A0A937CQI4_9HYPH</name>
<feature type="transmembrane region" description="Helical" evidence="5">
    <location>
        <begin position="208"/>
        <end position="227"/>
    </location>
</feature>
<protein>
    <submittedName>
        <fullName evidence="7">MFS transporter</fullName>
    </submittedName>
</protein>
<dbReference type="Gene3D" id="1.20.1720.10">
    <property type="entry name" value="Multidrug resistance protein D"/>
    <property type="match status" value="1"/>
</dbReference>
<feature type="transmembrane region" description="Helical" evidence="5">
    <location>
        <begin position="20"/>
        <end position="40"/>
    </location>
</feature>
<feature type="transmembrane region" description="Helical" evidence="5">
    <location>
        <begin position="264"/>
        <end position="286"/>
    </location>
</feature>
<accession>A0A937CQI4</accession>
<evidence type="ECO:0000256" key="2">
    <source>
        <dbReference type="ARBA" id="ARBA00022692"/>
    </source>
</evidence>
<evidence type="ECO:0000313" key="8">
    <source>
        <dbReference type="Proteomes" id="UP000633219"/>
    </source>
</evidence>
<reference evidence="7" key="1">
    <citation type="submission" date="2021-01" db="EMBL/GenBank/DDBJ databases">
        <title>Rhizobium sp. strain KVB221 16S ribosomal RNA gene Genome sequencing and assembly.</title>
        <authorList>
            <person name="Kang M."/>
        </authorList>
    </citation>
    <scope>NUCLEOTIDE SEQUENCE</scope>
    <source>
        <strain evidence="7">KVB221</strain>
    </source>
</reference>
<feature type="transmembrane region" description="Helical" evidence="5">
    <location>
        <begin position="406"/>
        <end position="426"/>
    </location>
</feature>
<evidence type="ECO:0000256" key="5">
    <source>
        <dbReference type="SAM" id="Phobius"/>
    </source>
</evidence>
<feature type="transmembrane region" description="Helical" evidence="5">
    <location>
        <begin position="176"/>
        <end position="196"/>
    </location>
</feature>
<feature type="transmembrane region" description="Helical" evidence="5">
    <location>
        <begin position="150"/>
        <end position="170"/>
    </location>
</feature>
<sequence>MSTTDQQPAYGIRSLFHRKWLGATLLLGAGVGLEALEFYVTASLMPSMVRDIGGLGLLAWTTSLFVAALVLGGVAIVIRPAGVTLRQVYVIGTLIFALGCLIVGLAPSMVVVLIGRFVQGFGAGLLVTLAYSFIRFVYPEGMQNAASAFYSALWGVSTLLGPTLGGWFAHDSAWRWAFFILIPLAVLMALLAPYFLPPGEDEREKQALPGIQILLILAGILTMSYAGNVEGTVMRIALVMGGIASLVALVLCERRSESRLLPRLATVFTHPLAQAYLAMFLLIIGLNSDIYIPYFLQTMHATPPLVAGYIVALVATGWAVAGMWTASWQGERARRAILFGPIVLFASMTCLAFAISRDNPHADIGILTAVCILLFGMGVGIGLGWAHLVSMVMTLSEGPEADKATAAINLVPSLAAAFGSAIAGVIANSAGLVTPGGIEGGMTAAFWLYALTSISGVLALLTVVPLLRRKTS</sequence>
<proteinExistence type="predicted"/>
<feature type="transmembrane region" description="Helical" evidence="5">
    <location>
        <begin position="120"/>
        <end position="138"/>
    </location>
</feature>
<feature type="transmembrane region" description="Helical" evidence="5">
    <location>
        <begin position="233"/>
        <end position="252"/>
    </location>
</feature>
<dbReference type="Gene3D" id="1.20.1250.20">
    <property type="entry name" value="MFS general substrate transporter like domains"/>
    <property type="match status" value="1"/>
</dbReference>
<feature type="transmembrane region" description="Helical" evidence="5">
    <location>
        <begin position="52"/>
        <end position="78"/>
    </location>
</feature>
<dbReference type="PANTHER" id="PTHR23501:SF154">
    <property type="entry name" value="MULTIDRUG-EFFLUX TRANSPORTER RV1634-RELATED"/>
    <property type="match status" value="1"/>
</dbReference>
<evidence type="ECO:0000256" key="1">
    <source>
        <dbReference type="ARBA" id="ARBA00004141"/>
    </source>
</evidence>
<dbReference type="GO" id="GO:0005886">
    <property type="term" value="C:plasma membrane"/>
    <property type="evidence" value="ECO:0007669"/>
    <property type="project" value="TreeGrafter"/>
</dbReference>
<keyword evidence="8" id="KW-1185">Reference proteome</keyword>
<dbReference type="InterPro" id="IPR020846">
    <property type="entry name" value="MFS_dom"/>
</dbReference>
<feature type="transmembrane region" description="Helical" evidence="5">
    <location>
        <begin position="362"/>
        <end position="385"/>
    </location>
</feature>
<dbReference type="RefSeq" id="WP_201658828.1">
    <property type="nucleotide sequence ID" value="NZ_JAEQNC010000006.1"/>
</dbReference>
<dbReference type="SUPFAM" id="SSF103473">
    <property type="entry name" value="MFS general substrate transporter"/>
    <property type="match status" value="1"/>
</dbReference>
<dbReference type="Proteomes" id="UP000633219">
    <property type="component" value="Unassembled WGS sequence"/>
</dbReference>
<dbReference type="Pfam" id="PF07690">
    <property type="entry name" value="MFS_1"/>
    <property type="match status" value="1"/>
</dbReference>